<keyword evidence="14" id="KW-1185">Reference proteome</keyword>
<dbReference type="EMBL" id="FNYY01000010">
    <property type="protein sequence ID" value="SEJ77734.1"/>
    <property type="molecule type" value="Genomic_DNA"/>
</dbReference>
<feature type="transmembrane region" description="Helical" evidence="10">
    <location>
        <begin position="84"/>
        <end position="106"/>
    </location>
</feature>
<evidence type="ECO:0000256" key="9">
    <source>
        <dbReference type="RuleBase" id="RU000320"/>
    </source>
</evidence>
<dbReference type="InterPro" id="IPR001750">
    <property type="entry name" value="ND/Mrp_TM"/>
</dbReference>
<evidence type="ECO:0000256" key="4">
    <source>
        <dbReference type="ARBA" id="ARBA00022692"/>
    </source>
</evidence>
<evidence type="ECO:0000256" key="5">
    <source>
        <dbReference type="ARBA" id="ARBA00022967"/>
    </source>
</evidence>
<dbReference type="GO" id="GO:0008137">
    <property type="term" value="F:NADH dehydrogenase (ubiquinone) activity"/>
    <property type="evidence" value="ECO:0007669"/>
    <property type="project" value="InterPro"/>
</dbReference>
<name>A0A975ZP55_9RHOB</name>
<feature type="transmembrane region" description="Helical" evidence="10">
    <location>
        <begin position="343"/>
        <end position="361"/>
    </location>
</feature>
<dbReference type="PANTHER" id="PTHR43507">
    <property type="entry name" value="NADH-UBIQUINONE OXIDOREDUCTASE CHAIN 4"/>
    <property type="match status" value="1"/>
</dbReference>
<dbReference type="GO" id="GO:0015990">
    <property type="term" value="P:electron transport coupled proton transport"/>
    <property type="evidence" value="ECO:0007669"/>
    <property type="project" value="TreeGrafter"/>
</dbReference>
<evidence type="ECO:0000256" key="7">
    <source>
        <dbReference type="ARBA" id="ARBA00023027"/>
    </source>
</evidence>
<dbReference type="GO" id="GO:0012505">
    <property type="term" value="C:endomembrane system"/>
    <property type="evidence" value="ECO:0007669"/>
    <property type="project" value="UniProtKB-SubCell"/>
</dbReference>
<feature type="domain" description="NADH:ubiquinone oxidoreductase chain 4 N-terminal" evidence="12">
    <location>
        <begin position="34"/>
        <end position="125"/>
    </location>
</feature>
<dbReference type="Pfam" id="PF00361">
    <property type="entry name" value="Proton_antipo_M"/>
    <property type="match status" value="1"/>
</dbReference>
<keyword evidence="4 9" id="KW-0812">Transmembrane</keyword>
<feature type="transmembrane region" description="Helical" evidence="10">
    <location>
        <begin position="284"/>
        <end position="305"/>
    </location>
</feature>
<evidence type="ECO:0000313" key="13">
    <source>
        <dbReference type="EMBL" id="SEJ77734.1"/>
    </source>
</evidence>
<dbReference type="InterPro" id="IPR003918">
    <property type="entry name" value="NADH_UbQ_OxRdtase"/>
</dbReference>
<accession>A0A975ZP55</accession>
<feature type="transmembrane region" description="Helical" evidence="10">
    <location>
        <begin position="312"/>
        <end position="331"/>
    </location>
</feature>
<feature type="transmembrane region" description="Helical" evidence="10">
    <location>
        <begin position="36"/>
        <end position="56"/>
    </location>
</feature>
<protein>
    <submittedName>
        <fullName evidence="13">NADH dehydrogenase subunit M</fullName>
    </submittedName>
</protein>
<dbReference type="Proteomes" id="UP000182932">
    <property type="component" value="Unassembled WGS sequence"/>
</dbReference>
<keyword evidence="5" id="KW-1278">Translocase</keyword>
<feature type="transmembrane region" description="Helical" evidence="10">
    <location>
        <begin position="166"/>
        <end position="186"/>
    </location>
</feature>
<sequence length="513" mass="55868">MDNLLSIVTFIPALGALILGVFLRGEDEAANRNAKWLALIATGATFLISLFILAQFDPNDTGFQFVEEADWLLGLKYKMGVDGISVLFVLLTTFIMPLCIAASWDIKVRVKEYMIAFLVLETLMLGVFMALDIVLFYLFFEAGLIPMFLIIGIWGGKNRIYASFKFFLYTFIGSVLMLVALVVMYTQAGTTDIPTLMNHEFGSESFSLLGVQIVGGAQTLMFLAFFASFAVKMPMWPVHTWLPDAHVQAPTAGSVVLAAILLKMGGYGFLRFSLPMFPVGSEVMAPLVLWLSAIAIVYTSLVALVQEDMKKLIAYSSVAHMGYVTAGIFAANQQGIDGAIFQMISHGFISGALFLCVGVIYDRMHTREIDAYGGLVNRMPAYALIFMLFTMANVGLPGTSGFVGEFLTLVGIFQANTWVAAVATSGVILSAGYALWLYRRVVFGDLIKESLRTITDMTRRERAIFAPLVVMTILLGVYPALVTDIIGPSVEALVSNYQTALAASGDAVQVAGH</sequence>
<feature type="transmembrane region" description="Helical" evidence="10">
    <location>
        <begin position="113"/>
        <end position="131"/>
    </location>
</feature>
<comment type="subcellular location">
    <subcellularLocation>
        <location evidence="2">Endomembrane system</location>
        <topology evidence="2">Multi-pass membrane protein</topology>
    </subcellularLocation>
    <subcellularLocation>
        <location evidence="9">Membrane</location>
        <topology evidence="9">Multi-pass membrane protein</topology>
    </subcellularLocation>
</comment>
<evidence type="ECO:0000256" key="3">
    <source>
        <dbReference type="ARBA" id="ARBA00009025"/>
    </source>
</evidence>
<dbReference type="RefSeq" id="WP_074837227.1">
    <property type="nucleotide sequence ID" value="NZ_CATLQZ010000019.1"/>
</dbReference>
<dbReference type="GO" id="GO:0016020">
    <property type="term" value="C:membrane"/>
    <property type="evidence" value="ECO:0007669"/>
    <property type="project" value="UniProtKB-SubCell"/>
</dbReference>
<organism evidence="13 14">
    <name type="scientific">Marinovum algicola</name>
    <dbReference type="NCBI Taxonomy" id="42444"/>
    <lineage>
        <taxon>Bacteria</taxon>
        <taxon>Pseudomonadati</taxon>
        <taxon>Pseudomonadota</taxon>
        <taxon>Alphaproteobacteria</taxon>
        <taxon>Rhodobacterales</taxon>
        <taxon>Roseobacteraceae</taxon>
        <taxon>Marinovum</taxon>
    </lineage>
</organism>
<dbReference type="GO" id="GO:0042773">
    <property type="term" value="P:ATP synthesis coupled electron transport"/>
    <property type="evidence" value="ECO:0007669"/>
    <property type="project" value="InterPro"/>
</dbReference>
<evidence type="ECO:0000256" key="6">
    <source>
        <dbReference type="ARBA" id="ARBA00022989"/>
    </source>
</evidence>
<feature type="transmembrane region" description="Helical" evidence="10">
    <location>
        <begin position="252"/>
        <end position="272"/>
    </location>
</feature>
<comment type="similarity">
    <text evidence="3">Belongs to the complex I subunit 4 family.</text>
</comment>
<keyword evidence="8 10" id="KW-0472">Membrane</keyword>
<dbReference type="PRINTS" id="PR01437">
    <property type="entry name" value="NUOXDRDTASE4"/>
</dbReference>
<dbReference type="PANTHER" id="PTHR43507:SF1">
    <property type="entry name" value="NADH-UBIQUINONE OXIDOREDUCTASE CHAIN 4"/>
    <property type="match status" value="1"/>
</dbReference>
<evidence type="ECO:0000259" key="12">
    <source>
        <dbReference type="Pfam" id="PF01059"/>
    </source>
</evidence>
<evidence type="ECO:0000259" key="11">
    <source>
        <dbReference type="Pfam" id="PF00361"/>
    </source>
</evidence>
<dbReference type="InterPro" id="IPR010227">
    <property type="entry name" value="NADH_Q_OxRdtase_chainM/4"/>
</dbReference>
<dbReference type="AlphaFoldDB" id="A0A975ZP55"/>
<feature type="transmembrane region" description="Helical" evidence="10">
    <location>
        <begin position="381"/>
        <end position="398"/>
    </location>
</feature>
<evidence type="ECO:0000256" key="8">
    <source>
        <dbReference type="ARBA" id="ARBA00023136"/>
    </source>
</evidence>
<proteinExistence type="inferred from homology"/>
<keyword evidence="6 10" id="KW-1133">Transmembrane helix</keyword>
<evidence type="ECO:0000256" key="1">
    <source>
        <dbReference type="ARBA" id="ARBA00002378"/>
    </source>
</evidence>
<keyword evidence="7" id="KW-0520">NAD</keyword>
<dbReference type="GO" id="GO:0048039">
    <property type="term" value="F:ubiquinone binding"/>
    <property type="evidence" value="ECO:0007669"/>
    <property type="project" value="TreeGrafter"/>
</dbReference>
<dbReference type="NCBIfam" id="NF004499">
    <property type="entry name" value="PRK05846.1-3"/>
    <property type="match status" value="1"/>
</dbReference>
<feature type="transmembrane region" description="Helical" evidence="10">
    <location>
        <begin position="206"/>
        <end position="231"/>
    </location>
</feature>
<dbReference type="NCBIfam" id="NF004501">
    <property type="entry name" value="PRK05846.1-5"/>
    <property type="match status" value="1"/>
</dbReference>
<feature type="transmembrane region" description="Helical" evidence="10">
    <location>
        <begin position="6"/>
        <end position="24"/>
    </location>
</feature>
<feature type="domain" description="NADH:quinone oxidoreductase/Mrp antiporter transmembrane" evidence="11">
    <location>
        <begin position="130"/>
        <end position="427"/>
    </location>
</feature>
<dbReference type="InterPro" id="IPR000260">
    <property type="entry name" value="NADH4_N"/>
</dbReference>
<reference evidence="13 14" key="1">
    <citation type="submission" date="2016-10" db="EMBL/GenBank/DDBJ databases">
        <authorList>
            <person name="Varghese N."/>
            <person name="Submissions S."/>
        </authorList>
    </citation>
    <scope>NUCLEOTIDE SEQUENCE [LARGE SCALE GENOMIC DNA]</scope>
    <source>
        <strain evidence="13 14">FF3</strain>
    </source>
</reference>
<evidence type="ECO:0000256" key="2">
    <source>
        <dbReference type="ARBA" id="ARBA00004127"/>
    </source>
</evidence>
<evidence type="ECO:0000256" key="10">
    <source>
        <dbReference type="SAM" id="Phobius"/>
    </source>
</evidence>
<dbReference type="NCBIfam" id="TIGR01972">
    <property type="entry name" value="NDH_I_M"/>
    <property type="match status" value="1"/>
</dbReference>
<gene>
    <name evidence="13" type="ORF">SAMN04487940_11094</name>
</gene>
<feature type="transmembrane region" description="Helical" evidence="10">
    <location>
        <begin position="137"/>
        <end position="154"/>
    </location>
</feature>
<evidence type="ECO:0000313" key="14">
    <source>
        <dbReference type="Proteomes" id="UP000182932"/>
    </source>
</evidence>
<dbReference type="GeneID" id="80819157"/>
<dbReference type="Pfam" id="PF01059">
    <property type="entry name" value="Oxidored_q5_N"/>
    <property type="match status" value="1"/>
</dbReference>
<feature type="transmembrane region" description="Helical" evidence="10">
    <location>
        <begin position="463"/>
        <end position="481"/>
    </location>
</feature>
<comment type="function">
    <text evidence="1">NDH-1 shuttles electrons from NADH, via FMN and iron-sulfur (Fe-S) centers, to quinones in the respiratory chain. The immediate electron acceptor for the enzyme in this species is believed to be ubiquinone. Couples the redox reaction to proton translocation (for every two electrons transferred, four hydrogen ions are translocated across the cytoplasmic membrane), and thus conserves the redox energy in a proton gradient.</text>
</comment>
<comment type="caution">
    <text evidence="13">The sequence shown here is derived from an EMBL/GenBank/DDBJ whole genome shotgun (WGS) entry which is preliminary data.</text>
</comment>
<dbReference type="GO" id="GO:0003954">
    <property type="term" value="F:NADH dehydrogenase activity"/>
    <property type="evidence" value="ECO:0007669"/>
    <property type="project" value="TreeGrafter"/>
</dbReference>
<feature type="transmembrane region" description="Helical" evidence="10">
    <location>
        <begin position="418"/>
        <end position="438"/>
    </location>
</feature>